<evidence type="ECO:0000256" key="7">
    <source>
        <dbReference type="ARBA" id="ARBA00022970"/>
    </source>
</evidence>
<keyword evidence="9" id="KW-0915">Sodium</keyword>
<dbReference type="GO" id="GO:0015179">
    <property type="term" value="F:L-amino acid transmembrane transporter activity"/>
    <property type="evidence" value="ECO:0007669"/>
    <property type="project" value="TreeGrafter"/>
</dbReference>
<evidence type="ECO:0000313" key="18">
    <source>
        <dbReference type="EMBL" id="EAR91657.2"/>
    </source>
</evidence>
<feature type="transmembrane region" description="Helical" evidence="16">
    <location>
        <begin position="75"/>
        <end position="96"/>
    </location>
</feature>
<dbReference type="InParanoid" id="Q233C3"/>
<feature type="transmembrane region" description="Helical" evidence="16">
    <location>
        <begin position="277"/>
        <end position="299"/>
    </location>
</feature>
<evidence type="ECO:0000256" key="8">
    <source>
        <dbReference type="ARBA" id="ARBA00022989"/>
    </source>
</evidence>
<keyword evidence="13" id="KW-0458">Lysosome</keyword>
<keyword evidence="3" id="KW-0813">Transport</keyword>
<keyword evidence="10 16" id="KW-0472">Membrane</keyword>
<accession>Q233C3</accession>
<comment type="subcellular location">
    <subcellularLocation>
        <location evidence="1">Late endosome membrane</location>
        <topology evidence="1">Multi-pass membrane protein</topology>
    </subcellularLocation>
    <subcellularLocation>
        <location evidence="2">Lysosome membrane</location>
        <topology evidence="2">Multi-pass membrane protein</topology>
    </subcellularLocation>
</comment>
<dbReference type="GO" id="GO:0005765">
    <property type="term" value="C:lysosomal membrane"/>
    <property type="evidence" value="ECO:0007669"/>
    <property type="project" value="UniProtKB-SubCell"/>
</dbReference>
<dbReference type="Pfam" id="PF01490">
    <property type="entry name" value="Aa_trans"/>
    <property type="match status" value="1"/>
</dbReference>
<dbReference type="PANTHER" id="PTHR22950">
    <property type="entry name" value="AMINO ACID TRANSPORTER"/>
    <property type="match status" value="1"/>
</dbReference>
<dbReference type="EMBL" id="GG662770">
    <property type="protein sequence ID" value="EAR91657.2"/>
    <property type="molecule type" value="Genomic_DNA"/>
</dbReference>
<proteinExistence type="inferred from homology"/>
<evidence type="ECO:0000256" key="5">
    <source>
        <dbReference type="ARBA" id="ARBA00022723"/>
    </source>
</evidence>
<evidence type="ECO:0000256" key="13">
    <source>
        <dbReference type="ARBA" id="ARBA00023228"/>
    </source>
</evidence>
<feature type="region of interest" description="Disordered" evidence="15">
    <location>
        <begin position="419"/>
        <end position="450"/>
    </location>
</feature>
<feature type="transmembrane region" description="Helical" evidence="16">
    <location>
        <begin position="160"/>
        <end position="182"/>
    </location>
</feature>
<feature type="transmembrane region" description="Helical" evidence="16">
    <location>
        <begin position="469"/>
        <end position="490"/>
    </location>
</feature>
<evidence type="ECO:0000313" key="19">
    <source>
        <dbReference type="Proteomes" id="UP000009168"/>
    </source>
</evidence>
<evidence type="ECO:0000256" key="11">
    <source>
        <dbReference type="ARBA" id="ARBA00023157"/>
    </source>
</evidence>
<dbReference type="AlphaFoldDB" id="Q233C3"/>
<comment type="similarity">
    <text evidence="14">Belongs to the amino acid/polyamine transporter 2 family. SLC38A9 subfamily.</text>
</comment>
<keyword evidence="4 16" id="KW-0812">Transmembrane</keyword>
<evidence type="ECO:0000256" key="6">
    <source>
        <dbReference type="ARBA" id="ARBA00022753"/>
    </source>
</evidence>
<dbReference type="GO" id="GO:0046872">
    <property type="term" value="F:metal ion binding"/>
    <property type="evidence" value="ECO:0007669"/>
    <property type="project" value="UniProtKB-KW"/>
</dbReference>
<dbReference type="PANTHER" id="PTHR22950:SF244">
    <property type="entry name" value="NEUTRAL AMINO ACID TRANSPORTER 9"/>
    <property type="match status" value="1"/>
</dbReference>
<feature type="transmembrane region" description="Helical" evidence="16">
    <location>
        <begin position="131"/>
        <end position="148"/>
    </location>
</feature>
<feature type="compositionally biased region" description="Acidic residues" evidence="15">
    <location>
        <begin position="419"/>
        <end position="429"/>
    </location>
</feature>
<reference evidence="19" key="1">
    <citation type="journal article" date="2006" name="PLoS Biol.">
        <title>Macronuclear genome sequence of the ciliate Tetrahymena thermophila, a model eukaryote.</title>
        <authorList>
            <person name="Eisen J.A."/>
            <person name="Coyne R.S."/>
            <person name="Wu M."/>
            <person name="Wu D."/>
            <person name="Thiagarajan M."/>
            <person name="Wortman J.R."/>
            <person name="Badger J.H."/>
            <person name="Ren Q."/>
            <person name="Amedeo P."/>
            <person name="Jones K.M."/>
            <person name="Tallon L.J."/>
            <person name="Delcher A.L."/>
            <person name="Salzberg S.L."/>
            <person name="Silva J.C."/>
            <person name="Haas B.J."/>
            <person name="Majoros W.H."/>
            <person name="Farzad M."/>
            <person name="Carlton J.M."/>
            <person name="Smith R.K. Jr."/>
            <person name="Garg J."/>
            <person name="Pearlman R.E."/>
            <person name="Karrer K.M."/>
            <person name="Sun L."/>
            <person name="Manning G."/>
            <person name="Elde N.C."/>
            <person name="Turkewitz A.P."/>
            <person name="Asai D.J."/>
            <person name="Wilkes D.E."/>
            <person name="Wang Y."/>
            <person name="Cai H."/>
            <person name="Collins K."/>
            <person name="Stewart B.A."/>
            <person name="Lee S.R."/>
            <person name="Wilamowska K."/>
            <person name="Weinberg Z."/>
            <person name="Ruzzo W.L."/>
            <person name="Wloga D."/>
            <person name="Gaertig J."/>
            <person name="Frankel J."/>
            <person name="Tsao C.-C."/>
            <person name="Gorovsky M.A."/>
            <person name="Keeling P.J."/>
            <person name="Waller R.F."/>
            <person name="Patron N.J."/>
            <person name="Cherry J.M."/>
            <person name="Stover N.A."/>
            <person name="Krieger C.J."/>
            <person name="del Toro C."/>
            <person name="Ryder H.F."/>
            <person name="Williamson S.C."/>
            <person name="Barbeau R.A."/>
            <person name="Hamilton E.P."/>
            <person name="Orias E."/>
        </authorList>
    </citation>
    <scope>NUCLEOTIDE SEQUENCE [LARGE SCALE GENOMIC DNA]</scope>
    <source>
        <strain evidence="19">SB210</strain>
    </source>
</reference>
<dbReference type="GO" id="GO:0031902">
    <property type="term" value="C:late endosome membrane"/>
    <property type="evidence" value="ECO:0007669"/>
    <property type="project" value="UniProtKB-SubCell"/>
</dbReference>
<feature type="transmembrane region" description="Helical" evidence="16">
    <location>
        <begin position="319"/>
        <end position="338"/>
    </location>
</feature>
<feature type="transmembrane region" description="Helical" evidence="16">
    <location>
        <begin position="30"/>
        <end position="54"/>
    </location>
</feature>
<evidence type="ECO:0000256" key="15">
    <source>
        <dbReference type="SAM" id="MobiDB-lite"/>
    </source>
</evidence>
<protein>
    <submittedName>
        <fullName evidence="18">Transmembrane amino acid transporter protein</fullName>
    </submittedName>
</protein>
<evidence type="ECO:0000256" key="3">
    <source>
        <dbReference type="ARBA" id="ARBA00022448"/>
    </source>
</evidence>
<evidence type="ECO:0000256" key="4">
    <source>
        <dbReference type="ARBA" id="ARBA00022692"/>
    </source>
</evidence>
<dbReference type="STRING" id="312017.Q233C3"/>
<dbReference type="RefSeq" id="XP_001011902.2">
    <property type="nucleotide sequence ID" value="XM_001011902.2"/>
</dbReference>
<keyword evidence="8 16" id="KW-1133">Transmembrane helix</keyword>
<evidence type="ECO:0000256" key="16">
    <source>
        <dbReference type="SAM" id="Phobius"/>
    </source>
</evidence>
<evidence type="ECO:0000256" key="1">
    <source>
        <dbReference type="ARBA" id="ARBA00004107"/>
    </source>
</evidence>
<name>Q233C3_TETTS</name>
<evidence type="ECO:0000256" key="14">
    <source>
        <dbReference type="ARBA" id="ARBA00038442"/>
    </source>
</evidence>
<feature type="transmembrane region" description="Helical" evidence="16">
    <location>
        <begin position="7"/>
        <end position="24"/>
    </location>
</feature>
<dbReference type="eggNOG" id="ENOG502SNKU">
    <property type="taxonomic scope" value="Eukaryota"/>
</dbReference>
<keyword evidence="19" id="KW-1185">Reference proteome</keyword>
<keyword evidence="5" id="KW-0479">Metal-binding</keyword>
<evidence type="ECO:0000256" key="10">
    <source>
        <dbReference type="ARBA" id="ARBA00023136"/>
    </source>
</evidence>
<evidence type="ECO:0000256" key="12">
    <source>
        <dbReference type="ARBA" id="ARBA00023180"/>
    </source>
</evidence>
<evidence type="ECO:0000256" key="9">
    <source>
        <dbReference type="ARBA" id="ARBA00023053"/>
    </source>
</evidence>
<keyword evidence="12" id="KW-0325">Glycoprotein</keyword>
<evidence type="ECO:0000256" key="2">
    <source>
        <dbReference type="ARBA" id="ARBA00004155"/>
    </source>
</evidence>
<feature type="transmembrane region" description="Helical" evidence="16">
    <location>
        <begin position="350"/>
        <end position="370"/>
    </location>
</feature>
<organism evidence="18 19">
    <name type="scientific">Tetrahymena thermophila (strain SB210)</name>
    <dbReference type="NCBI Taxonomy" id="312017"/>
    <lineage>
        <taxon>Eukaryota</taxon>
        <taxon>Sar</taxon>
        <taxon>Alveolata</taxon>
        <taxon>Ciliophora</taxon>
        <taxon>Intramacronucleata</taxon>
        <taxon>Oligohymenophorea</taxon>
        <taxon>Hymenostomatida</taxon>
        <taxon>Tetrahymenina</taxon>
        <taxon>Tetrahymenidae</taxon>
        <taxon>Tetrahymena</taxon>
    </lineage>
</organism>
<dbReference type="GeneID" id="7822736"/>
<evidence type="ECO:0000259" key="17">
    <source>
        <dbReference type="Pfam" id="PF01490"/>
    </source>
</evidence>
<dbReference type="KEGG" id="tet:TTHERM_00393310"/>
<keyword evidence="11" id="KW-1015">Disulfide bond</keyword>
<feature type="domain" description="Amino acid transporter transmembrane" evidence="17">
    <location>
        <begin position="5"/>
        <end position="371"/>
    </location>
</feature>
<feature type="transmembrane region" description="Helical" evidence="16">
    <location>
        <begin position="202"/>
        <end position="220"/>
    </location>
</feature>
<keyword evidence="7" id="KW-0029">Amino-acid transport</keyword>
<dbReference type="HOGENOM" id="CLU_514396_0_0_1"/>
<dbReference type="InterPro" id="IPR013057">
    <property type="entry name" value="AA_transpt_TM"/>
</dbReference>
<keyword evidence="6" id="KW-0967">Endosome</keyword>
<dbReference type="Proteomes" id="UP000009168">
    <property type="component" value="Unassembled WGS sequence"/>
</dbReference>
<feature type="compositionally biased region" description="Low complexity" evidence="15">
    <location>
        <begin position="435"/>
        <end position="446"/>
    </location>
</feature>
<feature type="transmembrane region" description="Helical" evidence="16">
    <location>
        <begin position="232"/>
        <end position="257"/>
    </location>
</feature>
<gene>
    <name evidence="18" type="ORF">TTHERM_00393310</name>
</gene>
<sequence>MNKIQMTFSLINMMIGETALVLPVLFNQEGYISCIVVLILQGFISYKTCGILVANLKPKESDVSDTIQRILGIKWWKFFQILSSIYLYLVALQYFLLCNNMVYRMITFLMLVSGNDNFAAPSQLSYSQFSLQYLGYISAIPIGFLTFIRKMDILVKISEYGIYSIFSFVIFIFTVFISNVASGRLSHSSSSVKLWSFDIGNVSGASAIGYSVHTTIGPVIKQHKNQEENYKVLGFAYFSVFLIYLSIGLFGGLGILGRDLRAEFGENINDYFSQTDISIFIVQILYFINLITCLPMSFFISRQRLFQFFYSEREPPEQLFIGFNLFYVFLCIVLQNIPSIKSEDLMNVNGAITCFFTMYLIPIILHFQAYHGQDSLMLKLKKSISKLGVIDDSEIALESTLLSGVKSQKEDKYNLFINEDEDSDDDQNEDVTSSKQNQQNPKQMKQTLKDKKEFEQQKKKLIENQSKNFSIIFYGVIGLIGLISLIYGIVALSRKFFSSNPDSILDD</sequence>